<dbReference type="EMBL" id="CAJNOQ010017519">
    <property type="protein sequence ID" value="CAF1400637.1"/>
    <property type="molecule type" value="Genomic_DNA"/>
</dbReference>
<evidence type="ECO:0000256" key="1">
    <source>
        <dbReference type="SAM" id="MobiDB-lite"/>
    </source>
</evidence>
<sequence>LGGGYVSSGYEDGSYGYGSGASYESAGYGGAGYGASAYGVDAGLGGGYSGYESSSSSYSGGLDGGYSGASYGAGYGLAAGYGGSSYESSSYGAGSAYATDSQGLYQDSNPQIIRRPAPGGGVTYKQNILVRFLQPPPVPPPGPLIIREVRPPQPPAPPPLRIRQQAPQRPAPPPLVLRERPPIPPVNIGTQTIIRRLAALPVPPRSVIIERLPPLPPRPRDIVIERWIPYGRQAKRRTIVQRAGPARHYQRPRNIIIQYEPIQARVIRQFQRIGVQAENPHSYVARYGASLRDAHTLLQEARQAGVVEDISAPGVVGIGYGASTYGQDASFVGFGAGAGYAGGYGSSAYSSSSGFEGGYGGGYDGGYSSSGYEGGYGGGLASGYSGWESSSASYLG</sequence>
<evidence type="ECO:0000313" key="3">
    <source>
        <dbReference type="EMBL" id="CAF4294526.1"/>
    </source>
</evidence>
<reference evidence="2" key="1">
    <citation type="submission" date="2021-02" db="EMBL/GenBank/DDBJ databases">
        <authorList>
            <person name="Nowell W R."/>
        </authorList>
    </citation>
    <scope>NUCLEOTIDE SEQUENCE</scope>
</reference>
<dbReference type="Proteomes" id="UP000681722">
    <property type="component" value="Unassembled WGS sequence"/>
</dbReference>
<dbReference type="Proteomes" id="UP000663829">
    <property type="component" value="Unassembled WGS sequence"/>
</dbReference>
<dbReference type="OrthoDB" id="10065059at2759"/>
<proteinExistence type="predicted"/>
<accession>A0A815LA12</accession>
<keyword evidence="4" id="KW-1185">Reference proteome</keyword>
<protein>
    <submittedName>
        <fullName evidence="2">Uncharacterized protein</fullName>
    </submittedName>
</protein>
<gene>
    <name evidence="2" type="ORF">GPM918_LOCUS33247</name>
    <name evidence="3" type="ORF">SRO942_LOCUS33929</name>
</gene>
<feature type="region of interest" description="Disordered" evidence="1">
    <location>
        <begin position="141"/>
        <end position="182"/>
    </location>
</feature>
<name>A0A815LA12_9BILA</name>
<feature type="non-terminal residue" evidence="2">
    <location>
        <position position="396"/>
    </location>
</feature>
<feature type="compositionally biased region" description="Pro residues" evidence="1">
    <location>
        <begin position="151"/>
        <end position="160"/>
    </location>
</feature>
<organism evidence="2 4">
    <name type="scientific">Didymodactylos carnosus</name>
    <dbReference type="NCBI Taxonomy" id="1234261"/>
    <lineage>
        <taxon>Eukaryota</taxon>
        <taxon>Metazoa</taxon>
        <taxon>Spiralia</taxon>
        <taxon>Gnathifera</taxon>
        <taxon>Rotifera</taxon>
        <taxon>Eurotatoria</taxon>
        <taxon>Bdelloidea</taxon>
        <taxon>Philodinida</taxon>
        <taxon>Philodinidae</taxon>
        <taxon>Didymodactylos</taxon>
    </lineage>
</organism>
<evidence type="ECO:0000313" key="2">
    <source>
        <dbReference type="EMBL" id="CAF1400637.1"/>
    </source>
</evidence>
<dbReference type="AlphaFoldDB" id="A0A815LA12"/>
<dbReference type="EMBL" id="CAJOBC010082939">
    <property type="protein sequence ID" value="CAF4294526.1"/>
    <property type="molecule type" value="Genomic_DNA"/>
</dbReference>
<evidence type="ECO:0000313" key="4">
    <source>
        <dbReference type="Proteomes" id="UP000663829"/>
    </source>
</evidence>
<comment type="caution">
    <text evidence="2">The sequence shown here is derived from an EMBL/GenBank/DDBJ whole genome shotgun (WGS) entry which is preliminary data.</text>
</comment>